<keyword evidence="1" id="KW-0812">Transmembrane</keyword>
<feature type="transmembrane region" description="Helical" evidence="1">
    <location>
        <begin position="107"/>
        <end position="128"/>
    </location>
</feature>
<dbReference type="EMBL" id="MGHF01000016">
    <property type="protein sequence ID" value="OGM63508.1"/>
    <property type="molecule type" value="Genomic_DNA"/>
</dbReference>
<keyword evidence="1" id="KW-1133">Transmembrane helix</keyword>
<feature type="transmembrane region" description="Helical" evidence="1">
    <location>
        <begin position="178"/>
        <end position="196"/>
    </location>
</feature>
<proteinExistence type="predicted"/>
<gene>
    <name evidence="2" type="ORF">A2961_01895</name>
</gene>
<accession>A0A1F8BJN0</accession>
<name>A0A1F8BJN0_9BACT</name>
<evidence type="ECO:0000313" key="2">
    <source>
        <dbReference type="EMBL" id="OGM63508.1"/>
    </source>
</evidence>
<dbReference type="STRING" id="1802519.A2961_01895"/>
<comment type="caution">
    <text evidence="2">The sequence shown here is derived from an EMBL/GenBank/DDBJ whole genome shotgun (WGS) entry which is preliminary data.</text>
</comment>
<feature type="transmembrane region" description="Helical" evidence="1">
    <location>
        <begin position="12"/>
        <end position="33"/>
    </location>
</feature>
<evidence type="ECO:0000256" key="1">
    <source>
        <dbReference type="SAM" id="Phobius"/>
    </source>
</evidence>
<protein>
    <submittedName>
        <fullName evidence="2">Uncharacterized protein</fullName>
    </submittedName>
</protein>
<dbReference type="Proteomes" id="UP000177082">
    <property type="component" value="Unassembled WGS sequence"/>
</dbReference>
<keyword evidence="1" id="KW-0472">Membrane</keyword>
<feature type="transmembrane region" description="Helical" evidence="1">
    <location>
        <begin position="69"/>
        <end position="87"/>
    </location>
</feature>
<sequence length="200" mass="22608">MSKLPKTFNEISQAIISLYSLVATISVYFILLPENFTKTLPVIIASFFVFSVSTIFNNLKKTKSLVKNYSYSTTLSLHLIYIVSPSIRNFIGLVTEYLGNSIIKMAGGIIISGAILFILFKTVFITFLSVLAKIPKSNTFIALILFIPTFIILLIFVLQEFNRLHILIDPDKKLFEVIGYFFAGSIPVYLFNKLFIPKIL</sequence>
<feature type="transmembrane region" description="Helical" evidence="1">
    <location>
        <begin position="39"/>
        <end position="57"/>
    </location>
</feature>
<evidence type="ECO:0000313" key="3">
    <source>
        <dbReference type="Proteomes" id="UP000177082"/>
    </source>
</evidence>
<organism evidence="2 3">
    <name type="scientific">Candidatus Woesebacteria bacterium RIFCSPLOWO2_01_FULL_39_21</name>
    <dbReference type="NCBI Taxonomy" id="1802519"/>
    <lineage>
        <taxon>Bacteria</taxon>
        <taxon>Candidatus Woeseibacteriota</taxon>
    </lineage>
</organism>
<feature type="transmembrane region" description="Helical" evidence="1">
    <location>
        <begin position="140"/>
        <end position="158"/>
    </location>
</feature>
<dbReference type="AlphaFoldDB" id="A0A1F8BJN0"/>
<reference evidence="2 3" key="1">
    <citation type="journal article" date="2016" name="Nat. Commun.">
        <title>Thousands of microbial genomes shed light on interconnected biogeochemical processes in an aquifer system.</title>
        <authorList>
            <person name="Anantharaman K."/>
            <person name="Brown C.T."/>
            <person name="Hug L.A."/>
            <person name="Sharon I."/>
            <person name="Castelle C.J."/>
            <person name="Probst A.J."/>
            <person name="Thomas B.C."/>
            <person name="Singh A."/>
            <person name="Wilkins M.J."/>
            <person name="Karaoz U."/>
            <person name="Brodie E.L."/>
            <person name="Williams K.H."/>
            <person name="Hubbard S.S."/>
            <person name="Banfield J.F."/>
        </authorList>
    </citation>
    <scope>NUCLEOTIDE SEQUENCE [LARGE SCALE GENOMIC DNA]</scope>
</reference>